<feature type="transmembrane region" description="Helical" evidence="1">
    <location>
        <begin position="6"/>
        <end position="26"/>
    </location>
</feature>
<keyword evidence="3" id="KW-1185">Reference proteome</keyword>
<proteinExistence type="predicted"/>
<sequence>MRKNIIIIGILLLSLITISILLLNTFNSRNGFKRIYISNDIVLSKEFNLKSLPVKIKDICNIDDKNKYLYISTFDPRFYFIFDDNLNLLDTLKIGFDTKLTQYVKSGFDASVVDSVLLIYAKNGGFIIRHNIGSDTYNTFSTESKLITKSVTLDNTYSTLRIFNKDNSQSFIKINNQNGKEVAKGNILDSDIKSGFSTDGMLVSNHNDSLILYIQYYTNKFYCLNKNLELVYESHTIDTIYHNPIENGKFHTKKSGQFMPEVPLKIINKYADSYEDKLIINSSLIADNDPLNLLQNSYIFDIYSALNGNYISSITIPKNGTKSLHDFKVYHNKLILLCDNKLLIINANLP</sequence>
<evidence type="ECO:0000313" key="2">
    <source>
        <dbReference type="EMBL" id="ATL46033.1"/>
    </source>
</evidence>
<accession>A0A291QQ62</accession>
<reference evidence="2 3" key="1">
    <citation type="submission" date="2017-10" db="EMBL/GenBank/DDBJ databases">
        <title>Paenichitinophaga pekingensis gen. nov., sp. nov., isolated from activated sludge.</title>
        <authorList>
            <person name="Jin D."/>
            <person name="Kong X."/>
            <person name="Deng Y."/>
            <person name="Bai Z."/>
        </authorList>
    </citation>
    <scope>NUCLEOTIDE SEQUENCE [LARGE SCALE GENOMIC DNA]</scope>
    <source>
        <strain evidence="2 3">13</strain>
    </source>
</reference>
<evidence type="ECO:0000256" key="1">
    <source>
        <dbReference type="SAM" id="Phobius"/>
    </source>
</evidence>
<name>A0A291QQ62_9BACT</name>
<dbReference type="Proteomes" id="UP000220133">
    <property type="component" value="Chromosome"/>
</dbReference>
<dbReference type="RefSeq" id="WP_098192423.1">
    <property type="nucleotide sequence ID" value="NZ_CP023777.1"/>
</dbReference>
<dbReference type="AlphaFoldDB" id="A0A291QQ62"/>
<organism evidence="2 3">
    <name type="scientific">Chitinophaga caeni</name>
    <dbReference type="NCBI Taxonomy" id="2029983"/>
    <lineage>
        <taxon>Bacteria</taxon>
        <taxon>Pseudomonadati</taxon>
        <taxon>Bacteroidota</taxon>
        <taxon>Chitinophagia</taxon>
        <taxon>Chitinophagales</taxon>
        <taxon>Chitinophagaceae</taxon>
        <taxon>Chitinophaga</taxon>
    </lineage>
</organism>
<dbReference type="EMBL" id="CP023777">
    <property type="protein sequence ID" value="ATL46033.1"/>
    <property type="molecule type" value="Genomic_DNA"/>
</dbReference>
<dbReference type="OrthoDB" id="673785at2"/>
<gene>
    <name evidence="2" type="ORF">COR50_02015</name>
</gene>
<dbReference type="KEGG" id="cbae:COR50_02015"/>
<keyword evidence="1" id="KW-0812">Transmembrane</keyword>
<protein>
    <submittedName>
        <fullName evidence="2">Uncharacterized protein</fullName>
    </submittedName>
</protein>
<keyword evidence="1" id="KW-0472">Membrane</keyword>
<keyword evidence="1" id="KW-1133">Transmembrane helix</keyword>
<evidence type="ECO:0000313" key="3">
    <source>
        <dbReference type="Proteomes" id="UP000220133"/>
    </source>
</evidence>